<protein>
    <submittedName>
        <fullName evidence="1">Uncharacterized protein</fullName>
    </submittedName>
</protein>
<comment type="caution">
    <text evidence="1">The sequence shown here is derived from an EMBL/GenBank/DDBJ whole genome shotgun (WGS) entry which is preliminary data.</text>
</comment>
<sequence>MDREIQLEEPLQFCGYSILEIMPDEPIFGDIGDDKCWLESF</sequence>
<keyword evidence="2" id="KW-1185">Reference proteome</keyword>
<dbReference type="EMBL" id="JBHULD010000025">
    <property type="protein sequence ID" value="MFD2557082.1"/>
    <property type="molecule type" value="Genomic_DNA"/>
</dbReference>
<organism evidence="1 2">
    <name type="scientific">Sphingobacterium tabacisoli</name>
    <dbReference type="NCBI Taxonomy" id="2044855"/>
    <lineage>
        <taxon>Bacteria</taxon>
        <taxon>Pseudomonadati</taxon>
        <taxon>Bacteroidota</taxon>
        <taxon>Sphingobacteriia</taxon>
        <taxon>Sphingobacteriales</taxon>
        <taxon>Sphingobacteriaceae</taxon>
        <taxon>Sphingobacterium</taxon>
    </lineage>
</organism>
<gene>
    <name evidence="1" type="ORF">ACFSQW_22015</name>
</gene>
<evidence type="ECO:0000313" key="2">
    <source>
        <dbReference type="Proteomes" id="UP001597440"/>
    </source>
</evidence>
<name>A0ABW5LAV4_9SPHI</name>
<dbReference type="RefSeq" id="WP_262897768.1">
    <property type="nucleotide sequence ID" value="NZ_JAEQMU010000002.1"/>
</dbReference>
<reference evidence="2" key="1">
    <citation type="journal article" date="2019" name="Int. J. Syst. Evol. Microbiol.">
        <title>The Global Catalogue of Microorganisms (GCM) 10K type strain sequencing project: providing services to taxonomists for standard genome sequencing and annotation.</title>
        <authorList>
            <consortium name="The Broad Institute Genomics Platform"/>
            <consortium name="The Broad Institute Genome Sequencing Center for Infectious Disease"/>
            <person name="Wu L."/>
            <person name="Ma J."/>
        </authorList>
    </citation>
    <scope>NUCLEOTIDE SEQUENCE [LARGE SCALE GENOMIC DNA]</scope>
    <source>
        <strain evidence="2">KCTC 52298</strain>
    </source>
</reference>
<accession>A0ABW5LAV4</accession>
<dbReference type="Proteomes" id="UP001597440">
    <property type="component" value="Unassembled WGS sequence"/>
</dbReference>
<evidence type="ECO:0000313" key="1">
    <source>
        <dbReference type="EMBL" id="MFD2557082.1"/>
    </source>
</evidence>
<proteinExistence type="predicted"/>